<keyword evidence="4" id="KW-1185">Reference proteome</keyword>
<name>A0A4Q7XB05_9ACTN</name>
<feature type="region of interest" description="Disordered" evidence="1">
    <location>
        <begin position="28"/>
        <end position="52"/>
    </location>
</feature>
<dbReference type="EMBL" id="SHKR01000011">
    <property type="protein sequence ID" value="RZU20023.1"/>
    <property type="molecule type" value="Genomic_DNA"/>
</dbReference>
<dbReference type="Proteomes" id="UP000292027">
    <property type="component" value="Unassembled WGS sequence"/>
</dbReference>
<feature type="chain" id="PRO_5020639146" description="WD40 repeat domain-containing protein" evidence="2">
    <location>
        <begin position="25"/>
        <end position="354"/>
    </location>
</feature>
<keyword evidence="2" id="KW-0732">Signal</keyword>
<evidence type="ECO:0000256" key="1">
    <source>
        <dbReference type="SAM" id="MobiDB-lite"/>
    </source>
</evidence>
<organism evidence="3 4">
    <name type="scientific">Kribbella rubisoli</name>
    <dbReference type="NCBI Taxonomy" id="3075929"/>
    <lineage>
        <taxon>Bacteria</taxon>
        <taxon>Bacillati</taxon>
        <taxon>Actinomycetota</taxon>
        <taxon>Actinomycetes</taxon>
        <taxon>Propionibacteriales</taxon>
        <taxon>Kribbellaceae</taxon>
        <taxon>Kribbella</taxon>
    </lineage>
</organism>
<accession>A0A4Q7XB05</accession>
<evidence type="ECO:0008006" key="5">
    <source>
        <dbReference type="Google" id="ProtNLM"/>
    </source>
</evidence>
<dbReference type="SUPFAM" id="SSF69322">
    <property type="entry name" value="Tricorn protease domain 2"/>
    <property type="match status" value="1"/>
</dbReference>
<protein>
    <recommendedName>
        <fullName evidence="5">WD40 repeat domain-containing protein</fullName>
    </recommendedName>
</protein>
<evidence type="ECO:0000313" key="4">
    <source>
        <dbReference type="Proteomes" id="UP000292027"/>
    </source>
</evidence>
<comment type="caution">
    <text evidence="3">The sequence shown here is derived from an EMBL/GenBank/DDBJ whole genome shotgun (WGS) entry which is preliminary data.</text>
</comment>
<proteinExistence type="predicted"/>
<evidence type="ECO:0000313" key="3">
    <source>
        <dbReference type="EMBL" id="RZU20023.1"/>
    </source>
</evidence>
<gene>
    <name evidence="3" type="ORF">EV645_2243</name>
</gene>
<sequence length="354" mass="38386">MRKLPALIVATTVLAAVALPPASAARPATQAHTKPFGMAANPVHTKPSGTTATATATADAPAAATADAAGTADAVAAVVAEPPTYDATPLKSYAAFDANQAIAVDSKYFYAVNNQTITKHDRRTGEPLLQFAGDKDGPIIHMDSGMVLGNKLYAVHSNYSDWPMESSIEVFDTKTMRHIDSYSFGIYRGSLTWLDRHDGAWWAGFANYDDVSDETGEPYGQTYNTQIVKLNDKFEPLASYTIPKQILDRFKPMSNSGGSWGPDGRLWLTGHDLGEAYVMELPTAGSELRWIATVNLPDVQGQGIAWDRSDPRHPTFWAISRPNRLVHTFSMPISSIKTPTAKGWSVLGPGQFRK</sequence>
<dbReference type="RefSeq" id="WP_157997044.1">
    <property type="nucleotide sequence ID" value="NZ_SHKR01000011.1"/>
</dbReference>
<feature type="signal peptide" evidence="2">
    <location>
        <begin position="1"/>
        <end position="24"/>
    </location>
</feature>
<evidence type="ECO:0000256" key="2">
    <source>
        <dbReference type="SAM" id="SignalP"/>
    </source>
</evidence>
<dbReference type="OrthoDB" id="839202at2"/>
<reference evidence="3 4" key="1">
    <citation type="journal article" date="2015" name="Stand. Genomic Sci.">
        <title>Genomic Encyclopedia of Bacterial and Archaeal Type Strains, Phase III: the genomes of soil and plant-associated and newly described type strains.</title>
        <authorList>
            <person name="Whitman W.B."/>
            <person name="Woyke T."/>
            <person name="Klenk H.P."/>
            <person name="Zhou Y."/>
            <person name="Lilburn T.G."/>
            <person name="Beck B.J."/>
            <person name="De Vos P."/>
            <person name="Vandamme P."/>
            <person name="Eisen J.A."/>
            <person name="Garrity G."/>
            <person name="Hugenholtz P."/>
            <person name="Kyrpides N.C."/>
        </authorList>
    </citation>
    <scope>NUCLEOTIDE SEQUENCE [LARGE SCALE GENOMIC DNA]</scope>
    <source>
        <strain evidence="3 4">VKM Ac-2540</strain>
    </source>
</reference>
<dbReference type="AlphaFoldDB" id="A0A4Q7XB05"/>